<name>A0A397WNC2_9ARCH</name>
<keyword evidence="1" id="KW-0547">Nucleotide-binding</keyword>
<proteinExistence type="predicted"/>
<dbReference type="InterPro" id="IPR004948">
    <property type="entry name" value="Nuc-triphosphatase_THEP1"/>
</dbReference>
<evidence type="ECO:0000256" key="2">
    <source>
        <dbReference type="ARBA" id="ARBA00022801"/>
    </source>
</evidence>
<dbReference type="Proteomes" id="UP000266622">
    <property type="component" value="Unassembled WGS sequence"/>
</dbReference>
<evidence type="ECO:0000313" key="4">
    <source>
        <dbReference type="EMBL" id="RIB35087.1"/>
    </source>
</evidence>
<dbReference type="AlphaFoldDB" id="A0A397WNC2"/>
<evidence type="ECO:0000256" key="1">
    <source>
        <dbReference type="ARBA" id="ARBA00022741"/>
    </source>
</evidence>
<organism evidence="4 5">
    <name type="scientific">Candidatus Nanoclepta minutus</name>
    <dbReference type="NCBI Taxonomy" id="1940235"/>
    <lineage>
        <taxon>Archaea</taxon>
        <taxon>Nanobdellota</taxon>
        <taxon>Candidatus Nanoclepta</taxon>
    </lineage>
</organism>
<dbReference type="SUPFAM" id="SSF52540">
    <property type="entry name" value="P-loop containing nucleoside triphosphate hydrolases"/>
    <property type="match status" value="1"/>
</dbReference>
<sequence length="166" mass="19846">MKMFISGNPMSGKTSLIKRLIEDIGKDKFFGFYTEEIRENKKRIGFKIVTTYGDEKILSKVDIITPYRVGKYHVIKENLDEVSKYMIENLEKNSKKIIIIDEIGPMEMYSEVFNELIRIVLKKDINLIATVHRKLLYIVPTYIWLERGNWWDWYNYIKNKIIKEIL</sequence>
<reference evidence="4 5" key="1">
    <citation type="journal article" date="2018" name="Syst. Appl. Microbiol.">
        <title>A new symbiotic nanoarchaeote (Candidatus Nanoclepta minutus) and its host (Zestosphaera tikiterensis gen. nov., sp. nov.) from a New Zealand hot spring.</title>
        <authorList>
            <person name="St John E."/>
            <person name="Liu Y."/>
            <person name="Podar M."/>
            <person name="Stott M.B."/>
            <person name="Meneghin J."/>
            <person name="Chen Z."/>
            <person name="Lagutin K."/>
            <person name="Mitchell K."/>
            <person name="Reysenbach A.L."/>
        </authorList>
    </citation>
    <scope>NUCLEOTIDE SEQUENCE [LARGE SCALE GENOMIC DNA]</scope>
    <source>
        <strain evidence="4">NZ3</strain>
    </source>
</reference>
<evidence type="ECO:0000313" key="5">
    <source>
        <dbReference type="Proteomes" id="UP000266622"/>
    </source>
</evidence>
<dbReference type="GO" id="GO:0017111">
    <property type="term" value="F:ribonucleoside triphosphate phosphatase activity"/>
    <property type="evidence" value="ECO:0007669"/>
    <property type="project" value="InterPro"/>
</dbReference>
<dbReference type="PANTHER" id="PTHR43146:SF1">
    <property type="entry name" value="CANCER-RELATED NUCLEOSIDE-TRIPHOSPHATASE"/>
    <property type="match status" value="1"/>
</dbReference>
<dbReference type="InterPro" id="IPR027417">
    <property type="entry name" value="P-loop_NTPase"/>
</dbReference>
<comment type="caution">
    <text evidence="4">The sequence shown here is derived from an EMBL/GenBank/DDBJ whole genome shotgun (WGS) entry which is preliminary data.</text>
</comment>
<accession>A0A397WNC2</accession>
<keyword evidence="2" id="KW-0378">Hydrolase</keyword>
<dbReference type="EMBL" id="MWMI01000007">
    <property type="protein sequence ID" value="RIB35087.1"/>
    <property type="molecule type" value="Genomic_DNA"/>
</dbReference>
<dbReference type="Gene3D" id="3.40.50.300">
    <property type="entry name" value="P-loop containing nucleotide triphosphate hydrolases"/>
    <property type="match status" value="1"/>
</dbReference>
<evidence type="ECO:0008006" key="6">
    <source>
        <dbReference type="Google" id="ProtNLM"/>
    </source>
</evidence>
<gene>
    <name evidence="4" type="ORF">BXU00_03320</name>
</gene>
<protein>
    <recommendedName>
        <fullName evidence="6">AAA+ ATPase domain-containing protein</fullName>
    </recommendedName>
</protein>
<dbReference type="Pfam" id="PF03266">
    <property type="entry name" value="NTPase_1"/>
    <property type="match status" value="1"/>
</dbReference>
<evidence type="ECO:0000256" key="3">
    <source>
        <dbReference type="ARBA" id="ARBA00022840"/>
    </source>
</evidence>
<dbReference type="PANTHER" id="PTHR43146">
    <property type="entry name" value="CANCER-RELATED NUCLEOSIDE-TRIPHOSPHATASE"/>
    <property type="match status" value="1"/>
</dbReference>
<dbReference type="GO" id="GO:0005524">
    <property type="term" value="F:ATP binding"/>
    <property type="evidence" value="ECO:0007669"/>
    <property type="project" value="UniProtKB-KW"/>
</dbReference>
<keyword evidence="3" id="KW-0067">ATP-binding</keyword>